<evidence type="ECO:0000256" key="3">
    <source>
        <dbReference type="ARBA" id="ARBA00022692"/>
    </source>
</evidence>
<evidence type="ECO:0000313" key="6">
    <source>
        <dbReference type="EMBL" id="GLD71724.1"/>
    </source>
</evidence>
<dbReference type="InterPro" id="IPR002794">
    <property type="entry name" value="DUF92_TMEM19"/>
</dbReference>
<keyword evidence="5" id="KW-0472">Membrane</keyword>
<keyword evidence="7" id="KW-1185">Reference proteome</keyword>
<dbReference type="EMBL" id="BRZM01000708">
    <property type="protein sequence ID" value="GLD71724.1"/>
    <property type="molecule type" value="Genomic_DNA"/>
</dbReference>
<accession>A0AAD3NGU2</accession>
<gene>
    <name evidence="6" type="ORF">AKAME5_002304600</name>
</gene>
<keyword evidence="4" id="KW-1133">Transmembrane helix</keyword>
<comment type="similarity">
    <text evidence="2">Belongs to the TMEM19 family.</text>
</comment>
<protein>
    <submittedName>
        <fullName evidence="6">Transmembrane protein 19</fullName>
    </submittedName>
</protein>
<keyword evidence="3 6" id="KW-0812">Transmembrane</keyword>
<comment type="caution">
    <text evidence="6">The sequence shown here is derived from an EMBL/GenBank/DDBJ whole genome shotgun (WGS) entry which is preliminary data.</text>
</comment>
<dbReference type="AlphaFoldDB" id="A0AAD3NGU2"/>
<reference evidence="6" key="1">
    <citation type="submission" date="2022-08" db="EMBL/GenBank/DDBJ databases">
        <title>Genome sequencing of akame (Lates japonicus).</title>
        <authorList>
            <person name="Hashiguchi Y."/>
            <person name="Takahashi H."/>
        </authorList>
    </citation>
    <scope>NUCLEOTIDE SEQUENCE</scope>
    <source>
        <strain evidence="6">Kochi</strain>
    </source>
</reference>
<evidence type="ECO:0000256" key="2">
    <source>
        <dbReference type="ARBA" id="ARBA00009012"/>
    </source>
</evidence>
<dbReference type="Pfam" id="PF01940">
    <property type="entry name" value="DUF92"/>
    <property type="match status" value="1"/>
</dbReference>
<evidence type="ECO:0000256" key="1">
    <source>
        <dbReference type="ARBA" id="ARBA00004141"/>
    </source>
</evidence>
<evidence type="ECO:0000256" key="5">
    <source>
        <dbReference type="ARBA" id="ARBA00023136"/>
    </source>
</evidence>
<proteinExistence type="inferred from homology"/>
<dbReference type="Proteomes" id="UP001279410">
    <property type="component" value="Unassembled WGS sequence"/>
</dbReference>
<evidence type="ECO:0000256" key="4">
    <source>
        <dbReference type="ARBA" id="ARBA00022989"/>
    </source>
</evidence>
<sequence length="111" mass="12287">MVYAGVAGLVGSMLDSFLGAHMQYSGFDSSIGKVFSSPSSCLGWPGGCGHGRLTAALRDTFEVGNRLHGAAGFQRYYCFYFRVSERKGTKPNRDSDIDFEWERNAEEWSQV</sequence>
<comment type="subcellular location">
    <subcellularLocation>
        <location evidence="1">Membrane</location>
        <topology evidence="1">Multi-pass membrane protein</topology>
    </subcellularLocation>
</comment>
<evidence type="ECO:0000313" key="7">
    <source>
        <dbReference type="Proteomes" id="UP001279410"/>
    </source>
</evidence>
<name>A0AAD3NGU2_LATJO</name>
<dbReference type="GO" id="GO:0016020">
    <property type="term" value="C:membrane"/>
    <property type="evidence" value="ECO:0007669"/>
    <property type="project" value="UniProtKB-SubCell"/>
</dbReference>
<organism evidence="6 7">
    <name type="scientific">Lates japonicus</name>
    <name type="common">Japanese lates</name>
    <dbReference type="NCBI Taxonomy" id="270547"/>
    <lineage>
        <taxon>Eukaryota</taxon>
        <taxon>Metazoa</taxon>
        <taxon>Chordata</taxon>
        <taxon>Craniata</taxon>
        <taxon>Vertebrata</taxon>
        <taxon>Euteleostomi</taxon>
        <taxon>Actinopterygii</taxon>
        <taxon>Neopterygii</taxon>
        <taxon>Teleostei</taxon>
        <taxon>Neoteleostei</taxon>
        <taxon>Acanthomorphata</taxon>
        <taxon>Carangaria</taxon>
        <taxon>Carangaria incertae sedis</taxon>
        <taxon>Centropomidae</taxon>
        <taxon>Lates</taxon>
    </lineage>
</organism>